<dbReference type="AlphaFoldDB" id="D5AAP3"/>
<sequence length="88" mass="9833">MQEAPRLLPNSNSDWINAGKVSPKSLLRLCCCFCFLDHNVTITIRRGSFCIVRPRSCGSGIRFPPTPILTTCYSVSLIHLCLLKLQPL</sequence>
<name>D5AAP3_PICSI</name>
<organism evidence="1">
    <name type="scientific">Picea sitchensis</name>
    <name type="common">Sitka spruce</name>
    <name type="synonym">Pinus sitchensis</name>
    <dbReference type="NCBI Taxonomy" id="3332"/>
    <lineage>
        <taxon>Eukaryota</taxon>
        <taxon>Viridiplantae</taxon>
        <taxon>Streptophyta</taxon>
        <taxon>Embryophyta</taxon>
        <taxon>Tracheophyta</taxon>
        <taxon>Spermatophyta</taxon>
        <taxon>Pinopsida</taxon>
        <taxon>Pinidae</taxon>
        <taxon>Conifers I</taxon>
        <taxon>Pinales</taxon>
        <taxon>Pinaceae</taxon>
        <taxon>Picea</taxon>
    </lineage>
</organism>
<reference evidence="1" key="1">
    <citation type="submission" date="2010-04" db="EMBL/GenBank/DDBJ databases">
        <authorList>
            <person name="Reid K.E."/>
            <person name="Liao N."/>
            <person name="Chan S."/>
            <person name="Docking R."/>
            <person name="Taylor G."/>
            <person name="Moore R."/>
            <person name="Mayo M."/>
            <person name="Munro S."/>
            <person name="King J."/>
            <person name="Yanchuk A."/>
            <person name="Holt R."/>
            <person name="Jones S."/>
            <person name="Marra M."/>
            <person name="Ritland C.E."/>
            <person name="Ritland K."/>
            <person name="Bohlmann J."/>
        </authorList>
    </citation>
    <scope>NUCLEOTIDE SEQUENCE</scope>
    <source>
        <tissue evidence="1">Bud</tissue>
    </source>
</reference>
<proteinExistence type="evidence at transcript level"/>
<protein>
    <submittedName>
        <fullName evidence="1">Uncharacterized protein</fullName>
    </submittedName>
</protein>
<evidence type="ECO:0000313" key="1">
    <source>
        <dbReference type="EMBL" id="ADE76612.1"/>
    </source>
</evidence>
<accession>D5AAP3</accession>
<dbReference type="EMBL" id="BT123283">
    <property type="protein sequence ID" value="ADE76612.1"/>
    <property type="molecule type" value="mRNA"/>
</dbReference>